<dbReference type="GO" id="GO:0000155">
    <property type="term" value="F:phosphorelay sensor kinase activity"/>
    <property type="evidence" value="ECO:0007669"/>
    <property type="project" value="InterPro"/>
</dbReference>
<keyword evidence="4" id="KW-0597">Phosphoprotein</keyword>
<organism evidence="10 11">
    <name type="scientific">Candidatus Gemmiger avistercoris</name>
    <dbReference type="NCBI Taxonomy" id="2838606"/>
    <lineage>
        <taxon>Bacteria</taxon>
        <taxon>Bacillati</taxon>
        <taxon>Bacillota</taxon>
        <taxon>Clostridia</taxon>
        <taxon>Eubacteriales</taxon>
        <taxon>Gemmiger</taxon>
    </lineage>
</organism>
<reference evidence="10" key="1">
    <citation type="journal article" date="2021" name="PeerJ">
        <title>Extensive microbial diversity within the chicken gut microbiome revealed by metagenomics and culture.</title>
        <authorList>
            <person name="Gilroy R."/>
            <person name="Ravi A."/>
            <person name="Getino M."/>
            <person name="Pursley I."/>
            <person name="Horton D.L."/>
            <person name="Alikhan N.F."/>
            <person name="Baker D."/>
            <person name="Gharbi K."/>
            <person name="Hall N."/>
            <person name="Watson M."/>
            <person name="Adriaenssens E.M."/>
            <person name="Foster-Nyarko E."/>
            <person name="Jarju S."/>
            <person name="Secka A."/>
            <person name="Antonio M."/>
            <person name="Oren A."/>
            <person name="Chaudhuri R.R."/>
            <person name="La Ragione R."/>
            <person name="Hildebrand F."/>
            <person name="Pallen M.J."/>
        </authorList>
    </citation>
    <scope>NUCLEOTIDE SEQUENCE</scope>
    <source>
        <strain evidence="10">CHK188-11489</strain>
    </source>
</reference>
<sequence>MNFLREKQSCRYFLFLLGTGLLLMLAALGLCFLHAAEVQQVLLERERTVTAALLDQGVPGPVLAAALQNTAPSAKGDALLARAGRTEQTPLPLLALPAQSTLRFGGAALGGAALFALAVTAGSALWLRRRERLYQNVIDTVAEYSEGKFQRHLPQNENGTLYQMFGGIEELAMALQSKNESEQASKAFLRDMISDISHQLKTPLAALGLYTEILLNEPDRPETVTRFAGQSLQSLQRMEQLIQSLLKMARLDAGSIRFDRQLHPARELVERALAPFTARAAREGKRLLAEGPPDQTLCCDLEWTGEALGNLIKNALDHTGRGGTVRVQWQGTPALFRLSVCDDGSGIPPEDLPHIFQRFYRSKQSGDPNGAGLGLPLAKSIVEGQGGLLTVERTGPEGTAFAVTFLMNLTKAQDAIHPDVS</sequence>
<dbReference type="GO" id="GO:0016036">
    <property type="term" value="P:cellular response to phosphate starvation"/>
    <property type="evidence" value="ECO:0007669"/>
    <property type="project" value="TreeGrafter"/>
</dbReference>
<dbReference type="PRINTS" id="PR00344">
    <property type="entry name" value="BCTRLSENSOR"/>
</dbReference>
<comment type="caution">
    <text evidence="10">The sequence shown here is derived from an EMBL/GenBank/DDBJ whole genome shotgun (WGS) entry which is preliminary data.</text>
</comment>
<dbReference type="Pfam" id="PF00512">
    <property type="entry name" value="HisKA"/>
    <property type="match status" value="1"/>
</dbReference>
<accession>A0A9D2FIJ5</accession>
<dbReference type="Proteomes" id="UP000824105">
    <property type="component" value="Unassembled WGS sequence"/>
</dbReference>
<evidence type="ECO:0000256" key="8">
    <source>
        <dbReference type="SAM" id="Phobius"/>
    </source>
</evidence>
<feature type="transmembrane region" description="Helical" evidence="8">
    <location>
        <begin position="12"/>
        <end position="36"/>
    </location>
</feature>
<dbReference type="EC" id="2.7.13.3" evidence="3"/>
<dbReference type="Pfam" id="PF02518">
    <property type="entry name" value="HATPase_c"/>
    <property type="match status" value="1"/>
</dbReference>
<comment type="catalytic activity">
    <reaction evidence="1">
        <text>ATP + protein L-histidine = ADP + protein N-phospho-L-histidine.</text>
        <dbReference type="EC" id="2.7.13.3"/>
    </reaction>
</comment>
<comment type="subcellular location">
    <subcellularLocation>
        <location evidence="2">Membrane</location>
    </subcellularLocation>
</comment>
<reference evidence="10" key="2">
    <citation type="submission" date="2021-04" db="EMBL/GenBank/DDBJ databases">
        <authorList>
            <person name="Gilroy R."/>
        </authorList>
    </citation>
    <scope>NUCLEOTIDE SEQUENCE</scope>
    <source>
        <strain evidence="10">CHK188-11489</strain>
    </source>
</reference>
<keyword evidence="8" id="KW-1133">Transmembrane helix</keyword>
<protein>
    <recommendedName>
        <fullName evidence="3">histidine kinase</fullName>
        <ecNumber evidence="3">2.7.13.3</ecNumber>
    </recommendedName>
</protein>
<evidence type="ECO:0000256" key="3">
    <source>
        <dbReference type="ARBA" id="ARBA00012438"/>
    </source>
</evidence>
<dbReference type="SUPFAM" id="SSF47384">
    <property type="entry name" value="Homodimeric domain of signal transducing histidine kinase"/>
    <property type="match status" value="1"/>
</dbReference>
<evidence type="ECO:0000259" key="9">
    <source>
        <dbReference type="PROSITE" id="PS50109"/>
    </source>
</evidence>
<dbReference type="SMART" id="SM00387">
    <property type="entry name" value="HATPase_c"/>
    <property type="match status" value="1"/>
</dbReference>
<name>A0A9D2FIJ5_9FIRM</name>
<evidence type="ECO:0000256" key="1">
    <source>
        <dbReference type="ARBA" id="ARBA00000085"/>
    </source>
</evidence>
<dbReference type="SMART" id="SM00388">
    <property type="entry name" value="HisKA"/>
    <property type="match status" value="1"/>
</dbReference>
<dbReference type="CDD" id="cd00082">
    <property type="entry name" value="HisKA"/>
    <property type="match status" value="1"/>
</dbReference>
<keyword evidence="5" id="KW-0808">Transferase</keyword>
<gene>
    <name evidence="10" type="ORF">H9724_01630</name>
</gene>
<keyword evidence="8" id="KW-0812">Transmembrane</keyword>
<feature type="transmembrane region" description="Helical" evidence="8">
    <location>
        <begin position="104"/>
        <end position="127"/>
    </location>
</feature>
<proteinExistence type="predicted"/>
<dbReference type="Gene3D" id="3.30.565.10">
    <property type="entry name" value="Histidine kinase-like ATPase, C-terminal domain"/>
    <property type="match status" value="1"/>
</dbReference>
<dbReference type="SUPFAM" id="SSF55874">
    <property type="entry name" value="ATPase domain of HSP90 chaperone/DNA topoisomerase II/histidine kinase"/>
    <property type="match status" value="1"/>
</dbReference>
<dbReference type="GO" id="GO:0004721">
    <property type="term" value="F:phosphoprotein phosphatase activity"/>
    <property type="evidence" value="ECO:0007669"/>
    <property type="project" value="TreeGrafter"/>
</dbReference>
<dbReference type="InterPro" id="IPR004358">
    <property type="entry name" value="Sig_transdc_His_kin-like_C"/>
</dbReference>
<dbReference type="InterPro" id="IPR003594">
    <property type="entry name" value="HATPase_dom"/>
</dbReference>
<dbReference type="InterPro" id="IPR036097">
    <property type="entry name" value="HisK_dim/P_sf"/>
</dbReference>
<dbReference type="AlphaFoldDB" id="A0A9D2FIJ5"/>
<keyword evidence="7" id="KW-0902">Two-component regulatory system</keyword>
<evidence type="ECO:0000256" key="4">
    <source>
        <dbReference type="ARBA" id="ARBA00022553"/>
    </source>
</evidence>
<evidence type="ECO:0000256" key="7">
    <source>
        <dbReference type="ARBA" id="ARBA00023012"/>
    </source>
</evidence>
<keyword evidence="8" id="KW-0472">Membrane</keyword>
<keyword evidence="6 10" id="KW-0418">Kinase</keyword>
<dbReference type="Gene3D" id="1.10.287.130">
    <property type="match status" value="1"/>
</dbReference>
<evidence type="ECO:0000256" key="2">
    <source>
        <dbReference type="ARBA" id="ARBA00004370"/>
    </source>
</evidence>
<evidence type="ECO:0000256" key="5">
    <source>
        <dbReference type="ARBA" id="ARBA00022679"/>
    </source>
</evidence>
<dbReference type="InterPro" id="IPR003661">
    <property type="entry name" value="HisK_dim/P_dom"/>
</dbReference>
<dbReference type="InterPro" id="IPR050351">
    <property type="entry name" value="BphY/WalK/GraS-like"/>
</dbReference>
<dbReference type="InterPro" id="IPR036890">
    <property type="entry name" value="HATPase_C_sf"/>
</dbReference>
<dbReference type="CDD" id="cd00075">
    <property type="entry name" value="HATPase"/>
    <property type="match status" value="1"/>
</dbReference>
<dbReference type="PROSITE" id="PS50109">
    <property type="entry name" value="HIS_KIN"/>
    <property type="match status" value="1"/>
</dbReference>
<evidence type="ECO:0000313" key="11">
    <source>
        <dbReference type="Proteomes" id="UP000824105"/>
    </source>
</evidence>
<feature type="domain" description="Histidine kinase" evidence="9">
    <location>
        <begin position="195"/>
        <end position="409"/>
    </location>
</feature>
<dbReference type="EMBL" id="DXBF01000012">
    <property type="protein sequence ID" value="HIZ61458.1"/>
    <property type="molecule type" value="Genomic_DNA"/>
</dbReference>
<evidence type="ECO:0000313" key="10">
    <source>
        <dbReference type="EMBL" id="HIZ61458.1"/>
    </source>
</evidence>
<dbReference type="InterPro" id="IPR005467">
    <property type="entry name" value="His_kinase_dom"/>
</dbReference>
<dbReference type="GO" id="GO:0005886">
    <property type="term" value="C:plasma membrane"/>
    <property type="evidence" value="ECO:0007669"/>
    <property type="project" value="TreeGrafter"/>
</dbReference>
<evidence type="ECO:0000256" key="6">
    <source>
        <dbReference type="ARBA" id="ARBA00022777"/>
    </source>
</evidence>
<dbReference type="PANTHER" id="PTHR45453:SF1">
    <property type="entry name" value="PHOSPHATE REGULON SENSOR PROTEIN PHOR"/>
    <property type="match status" value="1"/>
</dbReference>
<dbReference type="PANTHER" id="PTHR45453">
    <property type="entry name" value="PHOSPHATE REGULON SENSOR PROTEIN PHOR"/>
    <property type="match status" value="1"/>
</dbReference>